<accession>B4W244</accession>
<evidence type="ECO:0000256" key="1">
    <source>
        <dbReference type="SAM" id="Phobius"/>
    </source>
</evidence>
<dbReference type="eggNOG" id="ENOG502Z7VW">
    <property type="taxonomic scope" value="Bacteria"/>
</dbReference>
<dbReference type="AlphaFoldDB" id="B4W244"/>
<dbReference type="EMBL" id="DS989870">
    <property type="protein sequence ID" value="EDX71745.1"/>
    <property type="molecule type" value="Genomic_DNA"/>
</dbReference>
<feature type="transmembrane region" description="Helical" evidence="1">
    <location>
        <begin position="250"/>
        <end position="266"/>
    </location>
</feature>
<feature type="transmembrane region" description="Helical" evidence="1">
    <location>
        <begin position="136"/>
        <end position="157"/>
    </location>
</feature>
<keyword evidence="1" id="KW-0472">Membrane</keyword>
<keyword evidence="1" id="KW-0812">Transmembrane</keyword>
<feature type="transmembrane region" description="Helical" evidence="1">
    <location>
        <begin position="196"/>
        <end position="214"/>
    </location>
</feature>
<organism evidence="2 3">
    <name type="scientific">Coleofasciculus chthonoplastes PCC 7420</name>
    <dbReference type="NCBI Taxonomy" id="118168"/>
    <lineage>
        <taxon>Bacteria</taxon>
        <taxon>Bacillati</taxon>
        <taxon>Cyanobacteriota</taxon>
        <taxon>Cyanophyceae</taxon>
        <taxon>Coleofasciculales</taxon>
        <taxon>Coleofasciculaceae</taxon>
        <taxon>Coleofasciculus</taxon>
    </lineage>
</organism>
<feature type="transmembrane region" description="Helical" evidence="1">
    <location>
        <begin position="57"/>
        <end position="76"/>
    </location>
</feature>
<dbReference type="RefSeq" id="WP_006105454.1">
    <property type="nucleotide sequence ID" value="NZ_DS989870.1"/>
</dbReference>
<feature type="transmembrane region" description="Helical" evidence="1">
    <location>
        <begin position="163"/>
        <end position="184"/>
    </location>
</feature>
<evidence type="ECO:0000313" key="2">
    <source>
        <dbReference type="EMBL" id="EDX71745.1"/>
    </source>
</evidence>
<sequence>MFQENRGMGVQRLFAIADTSVLNVSLTTLLALIFAILLALVHLFGGQMRFLDVIPRSQWLSFAGGASVAYVFVHLLPELNQGQRTIEQTEGFAIAFLESHVYLVALLGLTVFYGLEHLVKVYRQNQHKLSGILSQGIFWLHIGSFSLYNLLIGYLLIHREEPGVESLLFFFIAMVLHFFVNDYGLREHHQDAYHRIGRWVLAGAILCGWAIGQATEISEAALAVLFAFLGGGIILNVIKEELPEERQSRFWAFALGATAYAGLLILG</sequence>
<feature type="transmembrane region" description="Helical" evidence="1">
    <location>
        <begin position="91"/>
        <end position="115"/>
    </location>
</feature>
<dbReference type="HOGENOM" id="CLU_078139_1_0_3"/>
<keyword evidence="3" id="KW-1185">Reference proteome</keyword>
<dbReference type="Proteomes" id="UP000003835">
    <property type="component" value="Unassembled WGS sequence"/>
</dbReference>
<feature type="transmembrane region" description="Helical" evidence="1">
    <location>
        <begin position="220"/>
        <end position="238"/>
    </location>
</feature>
<proteinExistence type="predicted"/>
<name>B4W244_9CYAN</name>
<evidence type="ECO:0000313" key="3">
    <source>
        <dbReference type="Proteomes" id="UP000003835"/>
    </source>
</evidence>
<protein>
    <submittedName>
        <fullName evidence="2">Uncharacterized protein</fullName>
    </submittedName>
</protein>
<dbReference type="STRING" id="118168.MC7420_2411"/>
<gene>
    <name evidence="2" type="ORF">MC7420_2411</name>
</gene>
<feature type="transmembrane region" description="Helical" evidence="1">
    <location>
        <begin position="20"/>
        <end position="45"/>
    </location>
</feature>
<keyword evidence="1" id="KW-1133">Transmembrane helix</keyword>
<reference evidence="2 3" key="1">
    <citation type="submission" date="2008-07" db="EMBL/GenBank/DDBJ databases">
        <authorList>
            <person name="Tandeau de Marsac N."/>
            <person name="Ferriera S."/>
            <person name="Johnson J."/>
            <person name="Kravitz S."/>
            <person name="Beeson K."/>
            <person name="Sutton G."/>
            <person name="Rogers Y.-H."/>
            <person name="Friedman R."/>
            <person name="Frazier M."/>
            <person name="Venter J.C."/>
        </authorList>
    </citation>
    <scope>NUCLEOTIDE SEQUENCE [LARGE SCALE GENOMIC DNA]</scope>
    <source>
        <strain evidence="2 3">PCC 7420</strain>
    </source>
</reference>